<evidence type="ECO:0000313" key="1">
    <source>
        <dbReference type="EMBL" id="CAH8244374.1"/>
    </source>
</evidence>
<accession>A0ABN8U448</accession>
<dbReference type="SUPFAM" id="SSF54593">
    <property type="entry name" value="Glyoxalase/Bleomycin resistance protein/Dihydroxybiphenyl dioxygenase"/>
    <property type="match status" value="1"/>
</dbReference>
<evidence type="ECO:0000313" key="2">
    <source>
        <dbReference type="Proteomes" id="UP001154322"/>
    </source>
</evidence>
<sequence length="104" mass="11953">MLGIWEKEPAQVIRQHFAFHTTIDHMKQAVPFLKERGLAVRNFLNDGTERPFVFAWMPAVSICFADADGHPLEFIAMLPDEPQPELGVVPWEVWEMGHGRPADW</sequence>
<comment type="caution">
    <text evidence="1">The sequence shown here is derived from an EMBL/GenBank/DDBJ whole genome shotgun (WGS) entry which is preliminary data.</text>
</comment>
<dbReference type="Proteomes" id="UP001154322">
    <property type="component" value="Unassembled WGS sequence"/>
</dbReference>
<dbReference type="Gene3D" id="3.10.180.10">
    <property type="entry name" value="2,3-Dihydroxybiphenyl 1,2-Dioxygenase, domain 1"/>
    <property type="match status" value="1"/>
</dbReference>
<dbReference type="InterPro" id="IPR029068">
    <property type="entry name" value="Glyas_Bleomycin-R_OHBP_Dase"/>
</dbReference>
<dbReference type="EMBL" id="CALYLO010000001">
    <property type="protein sequence ID" value="CAH8244374.1"/>
    <property type="molecule type" value="Genomic_DNA"/>
</dbReference>
<organism evidence="1 2">
    <name type="scientific">Paenibacillus melissococcoides</name>
    <dbReference type="NCBI Taxonomy" id="2912268"/>
    <lineage>
        <taxon>Bacteria</taxon>
        <taxon>Bacillati</taxon>
        <taxon>Bacillota</taxon>
        <taxon>Bacilli</taxon>
        <taxon>Bacillales</taxon>
        <taxon>Paenibacillaceae</taxon>
        <taxon>Paenibacillus</taxon>
    </lineage>
</organism>
<gene>
    <name evidence="1" type="ORF">WJ0W_001612</name>
</gene>
<proteinExistence type="predicted"/>
<protein>
    <submittedName>
        <fullName evidence="1">VOC family protein</fullName>
    </submittedName>
</protein>
<keyword evidence="2" id="KW-1185">Reference proteome</keyword>
<name>A0ABN8U448_9BACL</name>
<reference evidence="1" key="1">
    <citation type="submission" date="2022-06" db="EMBL/GenBank/DDBJ databases">
        <authorList>
            <person name="Dietemann V."/>
            <person name="Ory F."/>
            <person name="Dainat B."/>
            <person name="Oberhansli S."/>
        </authorList>
    </citation>
    <scope>NUCLEOTIDE SEQUENCE</scope>
    <source>
        <strain evidence="1">Ena-SAMPLE-TAB-26-04-2022-14:26:32:270-5432</strain>
    </source>
</reference>